<name>A0ABU6ZD88_9FABA</name>
<keyword evidence="1" id="KW-0812">Transmembrane</keyword>
<organism evidence="2 3">
    <name type="scientific">Stylosanthes scabra</name>
    <dbReference type="NCBI Taxonomy" id="79078"/>
    <lineage>
        <taxon>Eukaryota</taxon>
        <taxon>Viridiplantae</taxon>
        <taxon>Streptophyta</taxon>
        <taxon>Embryophyta</taxon>
        <taxon>Tracheophyta</taxon>
        <taxon>Spermatophyta</taxon>
        <taxon>Magnoliopsida</taxon>
        <taxon>eudicotyledons</taxon>
        <taxon>Gunneridae</taxon>
        <taxon>Pentapetalae</taxon>
        <taxon>rosids</taxon>
        <taxon>fabids</taxon>
        <taxon>Fabales</taxon>
        <taxon>Fabaceae</taxon>
        <taxon>Papilionoideae</taxon>
        <taxon>50 kb inversion clade</taxon>
        <taxon>dalbergioids sensu lato</taxon>
        <taxon>Dalbergieae</taxon>
        <taxon>Pterocarpus clade</taxon>
        <taxon>Stylosanthes</taxon>
    </lineage>
</organism>
<evidence type="ECO:0000313" key="3">
    <source>
        <dbReference type="Proteomes" id="UP001341840"/>
    </source>
</evidence>
<keyword evidence="1" id="KW-0472">Membrane</keyword>
<protein>
    <recommendedName>
        <fullName evidence="4">Zinc finger GRF-type domain-containing protein</fullName>
    </recommendedName>
</protein>
<dbReference type="EMBL" id="JASCZI010272077">
    <property type="protein sequence ID" value="MED6219918.1"/>
    <property type="molecule type" value="Genomic_DNA"/>
</dbReference>
<comment type="caution">
    <text evidence="2">The sequence shown here is derived from an EMBL/GenBank/DDBJ whole genome shotgun (WGS) entry which is preliminary data.</text>
</comment>
<reference evidence="2 3" key="1">
    <citation type="journal article" date="2023" name="Plants (Basel)">
        <title>Bridging the Gap: Combining Genomics and Transcriptomics Approaches to Understand Stylosanthes scabra, an Orphan Legume from the Brazilian Caatinga.</title>
        <authorList>
            <person name="Ferreira-Neto J.R.C."/>
            <person name="da Silva M.D."/>
            <person name="Binneck E."/>
            <person name="de Melo N.F."/>
            <person name="da Silva R.H."/>
            <person name="de Melo A.L.T.M."/>
            <person name="Pandolfi V."/>
            <person name="Bustamante F.O."/>
            <person name="Brasileiro-Vidal A.C."/>
            <person name="Benko-Iseppon A.M."/>
        </authorList>
    </citation>
    <scope>NUCLEOTIDE SEQUENCE [LARGE SCALE GENOMIC DNA]</scope>
    <source>
        <tissue evidence="2">Leaves</tissue>
    </source>
</reference>
<evidence type="ECO:0008006" key="4">
    <source>
        <dbReference type="Google" id="ProtNLM"/>
    </source>
</evidence>
<dbReference type="Proteomes" id="UP001341840">
    <property type="component" value="Unassembled WGS sequence"/>
</dbReference>
<feature type="transmembrane region" description="Helical" evidence="1">
    <location>
        <begin position="117"/>
        <end position="136"/>
    </location>
</feature>
<sequence length="142" mass="15980">MLGSNNSCSRCSHGSFTRSLNRSISGKVPQWCGCGMRPILCWSGTDANPERPFFGCPNYNTVGNRWCGLFVWANCEEEDGITGKKDNQNGTNLWKNNWGWRISNGEDEIRKLKGWNLVLTLIYLVLVFIMVGYVVGLGPELR</sequence>
<evidence type="ECO:0000313" key="2">
    <source>
        <dbReference type="EMBL" id="MED6219918.1"/>
    </source>
</evidence>
<keyword evidence="3" id="KW-1185">Reference proteome</keyword>
<proteinExistence type="predicted"/>
<keyword evidence="1" id="KW-1133">Transmembrane helix</keyword>
<gene>
    <name evidence="2" type="ORF">PIB30_040294</name>
</gene>
<accession>A0ABU6ZD88</accession>
<evidence type="ECO:0000256" key="1">
    <source>
        <dbReference type="SAM" id="Phobius"/>
    </source>
</evidence>